<protein>
    <submittedName>
        <fullName evidence="1">Uncharacterized protein</fullName>
    </submittedName>
</protein>
<evidence type="ECO:0000313" key="2">
    <source>
        <dbReference type="Proteomes" id="UP001497535"/>
    </source>
</evidence>
<sequence length="188" mass="21035">MLHTCDSKKLLYCNSGLYSDVLNSIPSYFVLSASSLNYFSIYSSIYWRYLKSKEKNKKIDNQAKNQNNSSIPDPNLRILRSVFVISFIIIFGWIVGSAARNSVTTLCNTITTTFSNIFKDEKGNPSQTISNIITTYLLSIVICINPISAGINSLILFTSKNAFKKAFGIKQQSNAVVPIGPYFKNQQT</sequence>
<comment type="caution">
    <text evidence="1">The sequence shown here is derived from an EMBL/GenBank/DDBJ whole genome shotgun (WGS) entry which is preliminary data.</text>
</comment>
<keyword evidence="2" id="KW-1185">Reference proteome</keyword>
<name>A0ACB0YJT5_MELEN</name>
<reference evidence="1" key="1">
    <citation type="submission" date="2023-11" db="EMBL/GenBank/DDBJ databases">
        <authorList>
            <person name="Poullet M."/>
        </authorList>
    </citation>
    <scope>NUCLEOTIDE SEQUENCE</scope>
    <source>
        <strain evidence="1">E1834</strain>
    </source>
</reference>
<dbReference type="Proteomes" id="UP001497535">
    <property type="component" value="Unassembled WGS sequence"/>
</dbReference>
<proteinExistence type="predicted"/>
<evidence type="ECO:0000313" key="1">
    <source>
        <dbReference type="EMBL" id="CAK5049338.1"/>
    </source>
</evidence>
<organism evidence="1 2">
    <name type="scientific">Meloidogyne enterolobii</name>
    <name type="common">Root-knot nematode worm</name>
    <name type="synonym">Meloidogyne mayaguensis</name>
    <dbReference type="NCBI Taxonomy" id="390850"/>
    <lineage>
        <taxon>Eukaryota</taxon>
        <taxon>Metazoa</taxon>
        <taxon>Ecdysozoa</taxon>
        <taxon>Nematoda</taxon>
        <taxon>Chromadorea</taxon>
        <taxon>Rhabditida</taxon>
        <taxon>Tylenchina</taxon>
        <taxon>Tylenchomorpha</taxon>
        <taxon>Tylenchoidea</taxon>
        <taxon>Meloidogynidae</taxon>
        <taxon>Meloidogyninae</taxon>
        <taxon>Meloidogyne</taxon>
    </lineage>
</organism>
<gene>
    <name evidence="1" type="ORF">MENTE1834_LOCUS13026</name>
</gene>
<dbReference type="EMBL" id="CAVMJV010000013">
    <property type="protein sequence ID" value="CAK5049338.1"/>
    <property type="molecule type" value="Genomic_DNA"/>
</dbReference>
<accession>A0ACB0YJT5</accession>